<dbReference type="EMBL" id="SSOB01000041">
    <property type="protein sequence ID" value="THF74383.1"/>
    <property type="molecule type" value="Genomic_DNA"/>
</dbReference>
<accession>A0A4S4BIQ1</accession>
<reference evidence="1 2" key="1">
    <citation type="submission" date="2019-04" db="EMBL/GenBank/DDBJ databases">
        <title>Cohnella sp. nov. isolated from preserved vegetables.</title>
        <authorList>
            <person name="Lin S.-Y."/>
            <person name="Hung M.-H."/>
            <person name="Young C.-C."/>
        </authorList>
    </citation>
    <scope>NUCLEOTIDE SEQUENCE [LARGE SCALE GENOMIC DNA]</scope>
    <source>
        <strain evidence="1 2">CC-MHH1044</strain>
    </source>
</reference>
<gene>
    <name evidence="1" type="ORF">E6C55_25405</name>
</gene>
<evidence type="ECO:0008006" key="3">
    <source>
        <dbReference type="Google" id="ProtNLM"/>
    </source>
</evidence>
<dbReference type="Proteomes" id="UP000310636">
    <property type="component" value="Unassembled WGS sequence"/>
</dbReference>
<dbReference type="Gene3D" id="3.40.50.300">
    <property type="entry name" value="P-loop containing nucleotide triphosphate hydrolases"/>
    <property type="match status" value="1"/>
</dbReference>
<dbReference type="OrthoDB" id="2842408at2"/>
<dbReference type="AlphaFoldDB" id="A0A4S4BIQ1"/>
<keyword evidence="2" id="KW-1185">Reference proteome</keyword>
<name>A0A4S4BIQ1_9BACL</name>
<proteinExistence type="predicted"/>
<dbReference type="SUPFAM" id="SSF52540">
    <property type="entry name" value="P-loop containing nucleoside triphosphate hydrolases"/>
    <property type="match status" value="1"/>
</dbReference>
<organism evidence="1 2">
    <name type="scientific">Cohnella fermenti</name>
    <dbReference type="NCBI Taxonomy" id="2565925"/>
    <lineage>
        <taxon>Bacteria</taxon>
        <taxon>Bacillati</taxon>
        <taxon>Bacillota</taxon>
        <taxon>Bacilli</taxon>
        <taxon>Bacillales</taxon>
        <taxon>Paenibacillaceae</taxon>
        <taxon>Cohnella</taxon>
    </lineage>
</organism>
<sequence>MGHSVVFWSPVSGQAGNTSNLAVIAGLLGLEYSARVLLFGHAQSRRAALEQALLPRKPEEARGDDIGIDALARLVRHRKLQPGMIANYTLPLLQHRLDLLPGSDQPDKAWMPSMKTELQPLLEAAKRGYDLVLIDGGNGTGSGWSRQLLQQADVVIVSLNQNRLLLERFFHQQLDSLPNVHRLLVLGQYDAEASQTLKNTARTFALREPLYAVPHRAGLMDALQAGQVLDFLFRNRRVPRDHEHHLFMKRVRELAQAVVAACHLDKPFFGGKEG</sequence>
<evidence type="ECO:0000313" key="1">
    <source>
        <dbReference type="EMBL" id="THF74383.1"/>
    </source>
</evidence>
<evidence type="ECO:0000313" key="2">
    <source>
        <dbReference type="Proteomes" id="UP000310636"/>
    </source>
</evidence>
<comment type="caution">
    <text evidence="1">The sequence shown here is derived from an EMBL/GenBank/DDBJ whole genome shotgun (WGS) entry which is preliminary data.</text>
</comment>
<dbReference type="RefSeq" id="WP_136372638.1">
    <property type="nucleotide sequence ID" value="NZ_SSOB01000041.1"/>
</dbReference>
<protein>
    <recommendedName>
        <fullName evidence="3">ParA family protein</fullName>
    </recommendedName>
</protein>
<dbReference type="InterPro" id="IPR027417">
    <property type="entry name" value="P-loop_NTPase"/>
</dbReference>